<dbReference type="Proteomes" id="UP000250189">
    <property type="component" value="Chromosome"/>
</dbReference>
<feature type="transmembrane region" description="Helical" evidence="2">
    <location>
        <begin position="125"/>
        <end position="147"/>
    </location>
</feature>
<evidence type="ECO:0000256" key="2">
    <source>
        <dbReference type="SAM" id="Phobius"/>
    </source>
</evidence>
<dbReference type="EMBL" id="LN999010">
    <property type="protein sequence ID" value="CUX77196.1"/>
    <property type="molecule type" value="Genomic_DNA"/>
</dbReference>
<gene>
    <name evidence="3" type="ORF">A3L04_02100</name>
    <name evidence="4" type="ORF">CHITON_0417</name>
</gene>
<name>A0A160VS28_9EURY</name>
<dbReference type="KEGG" id="tch:CHITON_0417"/>
<dbReference type="EMBL" id="CP015193">
    <property type="protein sequence ID" value="ASJ15952.1"/>
    <property type="molecule type" value="Genomic_DNA"/>
</dbReference>
<dbReference type="AlphaFoldDB" id="A0A160VS28"/>
<dbReference type="OrthoDB" id="86071at2157"/>
<proteinExistence type="predicted"/>
<keyword evidence="6" id="KW-1185">Reference proteome</keyword>
<keyword evidence="2" id="KW-0812">Transmembrane</keyword>
<protein>
    <submittedName>
        <fullName evidence="4">Uncharacterized protein</fullName>
    </submittedName>
</protein>
<sequence length="176" mass="19571">MALKDALRYPTIFVGISLLFAALILSLVALDVKVVEKEITGNVTGYYRIQDEDIVTILSANLTLYSENATVMISWNKNSKIVNISGNPVTITNITDFPRISSSNPVRYSFAVVGYAYPYSYLSPLSFLIMIMGMALSIMGYISYMQGEMEKVKKRRREDTNGGEDVQGATWRKGGL</sequence>
<evidence type="ECO:0000313" key="6">
    <source>
        <dbReference type="Proteomes" id="UP000250189"/>
    </source>
</evidence>
<evidence type="ECO:0000313" key="4">
    <source>
        <dbReference type="EMBL" id="CUX77196.1"/>
    </source>
</evidence>
<dbReference type="Proteomes" id="UP000093069">
    <property type="component" value="Chromosome I"/>
</dbReference>
<evidence type="ECO:0000256" key="1">
    <source>
        <dbReference type="SAM" id="MobiDB-lite"/>
    </source>
</evidence>
<reference evidence="5" key="2">
    <citation type="submission" date="2016-01" db="EMBL/GenBank/DDBJ databases">
        <authorList>
            <person name="Vorgias C.E."/>
        </authorList>
    </citation>
    <scope>NUCLEOTIDE SEQUENCE [LARGE SCALE GENOMIC DNA]</scope>
</reference>
<evidence type="ECO:0000313" key="5">
    <source>
        <dbReference type="Proteomes" id="UP000093069"/>
    </source>
</evidence>
<feature type="transmembrane region" description="Helical" evidence="2">
    <location>
        <begin position="12"/>
        <end position="30"/>
    </location>
</feature>
<evidence type="ECO:0000313" key="3">
    <source>
        <dbReference type="EMBL" id="ASJ15952.1"/>
    </source>
</evidence>
<keyword evidence="2" id="KW-1133">Transmembrane helix</keyword>
<reference evidence="3 6" key="3">
    <citation type="submission" date="2016-04" db="EMBL/GenBank/DDBJ databases">
        <title>Complete genome sequence of Thermococcus chitonophagus type strain GC74.</title>
        <authorList>
            <person name="Oger P.M."/>
        </authorList>
    </citation>
    <scope>NUCLEOTIDE SEQUENCE [LARGE SCALE GENOMIC DNA]</scope>
    <source>
        <strain evidence="3 6">GC74</strain>
    </source>
</reference>
<reference evidence="4" key="1">
    <citation type="submission" date="2016-01" db="EMBL/GenBank/DDBJ databases">
        <authorList>
            <person name="Oliw E.H."/>
        </authorList>
    </citation>
    <scope>NUCLEOTIDE SEQUENCE</scope>
    <source>
        <strain evidence="4">1</strain>
    </source>
</reference>
<organism evidence="4 5">
    <name type="scientific">Thermococcus chitonophagus</name>
    <dbReference type="NCBI Taxonomy" id="54262"/>
    <lineage>
        <taxon>Archaea</taxon>
        <taxon>Methanobacteriati</taxon>
        <taxon>Methanobacteriota</taxon>
        <taxon>Thermococci</taxon>
        <taxon>Thermococcales</taxon>
        <taxon>Thermococcaceae</taxon>
        <taxon>Thermococcus</taxon>
    </lineage>
</organism>
<dbReference type="GeneID" id="33321327"/>
<accession>A0A160VS28</accession>
<dbReference type="RefSeq" id="WP_068576293.1">
    <property type="nucleotide sequence ID" value="NZ_CP015193.1"/>
</dbReference>
<keyword evidence="2" id="KW-0472">Membrane</keyword>
<dbReference type="STRING" id="54262.CHITON_0417"/>
<feature type="region of interest" description="Disordered" evidence="1">
    <location>
        <begin position="153"/>
        <end position="176"/>
    </location>
</feature>